<protein>
    <recommendedName>
        <fullName evidence="5">Cellulase</fullName>
    </recommendedName>
</protein>
<feature type="region of interest" description="Disordered" evidence="1">
    <location>
        <begin position="156"/>
        <end position="229"/>
    </location>
</feature>
<proteinExistence type="predicted"/>
<evidence type="ECO:0000313" key="3">
    <source>
        <dbReference type="EMBL" id="CAK9047120.1"/>
    </source>
</evidence>
<dbReference type="Proteomes" id="UP001642484">
    <property type="component" value="Unassembled WGS sequence"/>
</dbReference>
<dbReference type="SUPFAM" id="SSF50685">
    <property type="entry name" value="Barwin-like endoglucanases"/>
    <property type="match status" value="1"/>
</dbReference>
<keyword evidence="2" id="KW-0732">Signal</keyword>
<evidence type="ECO:0000256" key="1">
    <source>
        <dbReference type="SAM" id="MobiDB-lite"/>
    </source>
</evidence>
<dbReference type="EMBL" id="CAXAMN010016002">
    <property type="protein sequence ID" value="CAK9047120.1"/>
    <property type="molecule type" value="Genomic_DNA"/>
</dbReference>
<sequence length="436" mass="48416">MPSMYLAWLSLVTVVAGEAALRGSNLTAVPSPSGNRSAASSAPIRRARNFWNTSAFAELQRRNATPVTPVTVQNPEEIQVVKQTVQVLQSSRSSEGTEKPNLSLPVLNLTLRSAAPVERSERSSVAGEAEWFLGAAWVRGRRGAWLEEKRAGGRCKGNWCHRRRQSHGQGDRRRHARRRQPGDSRRRRSRRRWEAPRRRASYQWSPPRRRRQAAPAPAPNAPAAPWVGPIPVSPTGGCKSSRIPLDSKCKGCPPKKDGKLCASTTWYEDTTRGSCGCGGRGHVEHDYWTLTEYTAAMNCANLDTDPAKSWCPVNCGQCYKLCTTGGATQGRSPKPGVCRIFKITNRCGDGYDDHTPDWCSQHMSWQDCSKNPSKCKQRGSTNQFGYPAHFDLQDYHRQITSNTTGLDWDNAEVTFELVSCSQWTGPKQVQCTGCSR</sequence>
<comment type="caution">
    <text evidence="3">The sequence shown here is derived from an EMBL/GenBank/DDBJ whole genome shotgun (WGS) entry which is preliminary data.</text>
</comment>
<name>A0ABP0MAB5_9DINO</name>
<accession>A0ABP0MAB5</accession>
<evidence type="ECO:0000313" key="4">
    <source>
        <dbReference type="Proteomes" id="UP001642484"/>
    </source>
</evidence>
<dbReference type="Gene3D" id="2.40.40.10">
    <property type="entry name" value="RlpA-like domain"/>
    <property type="match status" value="1"/>
</dbReference>
<dbReference type="Pfam" id="PF22514">
    <property type="entry name" value="EXPB1_D1"/>
    <property type="match status" value="1"/>
</dbReference>
<dbReference type="InterPro" id="IPR036908">
    <property type="entry name" value="RlpA-like_sf"/>
</dbReference>
<evidence type="ECO:0000256" key="2">
    <source>
        <dbReference type="SAM" id="SignalP"/>
    </source>
</evidence>
<keyword evidence="4" id="KW-1185">Reference proteome</keyword>
<feature type="compositionally biased region" description="Basic residues" evidence="1">
    <location>
        <begin position="159"/>
        <end position="191"/>
    </location>
</feature>
<reference evidence="3 4" key="1">
    <citation type="submission" date="2024-02" db="EMBL/GenBank/DDBJ databases">
        <authorList>
            <person name="Chen Y."/>
            <person name="Shah S."/>
            <person name="Dougan E. K."/>
            <person name="Thang M."/>
            <person name="Chan C."/>
        </authorList>
    </citation>
    <scope>NUCLEOTIDE SEQUENCE [LARGE SCALE GENOMIC DNA]</scope>
</reference>
<feature type="chain" id="PRO_5046300657" description="Cellulase" evidence="2">
    <location>
        <begin position="18"/>
        <end position="436"/>
    </location>
</feature>
<dbReference type="CDD" id="cd22278">
    <property type="entry name" value="DPBB_GH45_endoglucanase"/>
    <property type="match status" value="1"/>
</dbReference>
<evidence type="ECO:0008006" key="5">
    <source>
        <dbReference type="Google" id="ProtNLM"/>
    </source>
</evidence>
<gene>
    <name evidence="3" type="ORF">CCMP2556_LOCUS24407</name>
</gene>
<feature type="signal peptide" evidence="2">
    <location>
        <begin position="1"/>
        <end position="17"/>
    </location>
</feature>
<organism evidence="3 4">
    <name type="scientific">Durusdinium trenchii</name>
    <dbReference type="NCBI Taxonomy" id="1381693"/>
    <lineage>
        <taxon>Eukaryota</taxon>
        <taxon>Sar</taxon>
        <taxon>Alveolata</taxon>
        <taxon>Dinophyceae</taxon>
        <taxon>Suessiales</taxon>
        <taxon>Symbiodiniaceae</taxon>
        <taxon>Durusdinium</taxon>
    </lineage>
</organism>